<sequence length="223" mass="23788">MSLSRGSCGIPRVTCHSRSFHQPFSRSRGRPTKCEAKFFQEAQKHALALASTAVVVLAPAAAAYADIRLPPISSDPNRCSRVLDGNTIGQANAVSDVLLDVRQCNLKNSKLVNVTLSGIVMDSDTVLDGSNMEQAVLTKAYAVGASMKKVNLSNAVLDRANLDGVDLSGSTLYNAVITGTSFEGTNLTNVIFEDAVIGREDAKRLCRNPTLKDESRDQVGCAD</sequence>
<evidence type="ECO:0000256" key="1">
    <source>
        <dbReference type="ARBA" id="ARBA00022737"/>
    </source>
</evidence>
<dbReference type="SUPFAM" id="SSF141571">
    <property type="entry name" value="Pentapeptide repeat-like"/>
    <property type="match status" value="1"/>
</dbReference>
<evidence type="ECO:0008006" key="3">
    <source>
        <dbReference type="Google" id="ProtNLM"/>
    </source>
</evidence>
<gene>
    <name evidence="2" type="ORF">PPRO1472_LOCUS2727</name>
</gene>
<organism evidence="2">
    <name type="scientific">Pycnococcus provasolii</name>
    <dbReference type="NCBI Taxonomy" id="41880"/>
    <lineage>
        <taxon>Eukaryota</taxon>
        <taxon>Viridiplantae</taxon>
        <taxon>Chlorophyta</taxon>
        <taxon>Pseudoscourfieldiophyceae</taxon>
        <taxon>Pseudoscourfieldiales</taxon>
        <taxon>Pycnococcaceae</taxon>
        <taxon>Pycnococcus</taxon>
    </lineage>
</organism>
<protein>
    <recommendedName>
        <fullName evidence="3">Thylakoid lumenal 17.4 kDa protein, chloroplastic</fullName>
    </recommendedName>
</protein>
<accession>A0A6T5XFD2</accession>
<keyword evidence="1" id="KW-0677">Repeat</keyword>
<reference evidence="2" key="1">
    <citation type="submission" date="2021-01" db="EMBL/GenBank/DDBJ databases">
        <authorList>
            <person name="Corre E."/>
            <person name="Pelletier E."/>
            <person name="Niang G."/>
            <person name="Scheremetjew M."/>
            <person name="Finn R."/>
            <person name="Kale V."/>
            <person name="Holt S."/>
            <person name="Cochrane G."/>
            <person name="Meng A."/>
            <person name="Brown T."/>
            <person name="Cohen L."/>
        </authorList>
    </citation>
    <scope>NUCLEOTIDE SEQUENCE</scope>
    <source>
        <strain evidence="2">RCC251</strain>
    </source>
</reference>
<dbReference type="Gene3D" id="2.160.20.80">
    <property type="entry name" value="E3 ubiquitin-protein ligase SopA"/>
    <property type="match status" value="1"/>
</dbReference>
<dbReference type="PANTHER" id="PTHR47485">
    <property type="entry name" value="THYLAKOID LUMENAL 17.4 KDA PROTEIN, CHLOROPLASTIC"/>
    <property type="match status" value="1"/>
</dbReference>
<dbReference type="PANTHER" id="PTHR47485:SF1">
    <property type="entry name" value="THYLAKOID LUMENAL 17.4 KDA PROTEIN, CHLOROPLASTIC"/>
    <property type="match status" value="1"/>
</dbReference>
<proteinExistence type="predicted"/>
<evidence type="ECO:0000313" key="2">
    <source>
        <dbReference type="EMBL" id="CAD8219278.1"/>
    </source>
</evidence>
<dbReference type="AlphaFoldDB" id="A0A6T5XFD2"/>
<dbReference type="Pfam" id="PF00805">
    <property type="entry name" value="Pentapeptide"/>
    <property type="match status" value="2"/>
</dbReference>
<dbReference type="EMBL" id="HBDW01003957">
    <property type="protein sequence ID" value="CAD8219278.1"/>
    <property type="molecule type" value="Transcribed_RNA"/>
</dbReference>
<dbReference type="InterPro" id="IPR001646">
    <property type="entry name" value="5peptide_repeat"/>
</dbReference>
<name>A0A6T5XFD2_9CHLO</name>